<dbReference type="EMBL" id="JABWGN010000011">
    <property type="protein sequence ID" value="NUW35300.1"/>
    <property type="molecule type" value="Genomic_DNA"/>
</dbReference>
<accession>A0A7Y6M659</accession>
<evidence type="ECO:0000313" key="4">
    <source>
        <dbReference type="EMBL" id="NUW35300.1"/>
    </source>
</evidence>
<dbReference type="AlphaFoldDB" id="A0A7Y6M659"/>
<evidence type="ECO:0000313" key="5">
    <source>
        <dbReference type="Proteomes" id="UP000586042"/>
    </source>
</evidence>
<name>A0A7Y6M659_9ACTN</name>
<keyword evidence="5" id="KW-1185">Reference proteome</keyword>
<keyword evidence="2" id="KW-1133">Transmembrane helix</keyword>
<evidence type="ECO:0000256" key="1">
    <source>
        <dbReference type="SAM" id="MobiDB-lite"/>
    </source>
</evidence>
<comment type="caution">
    <text evidence="4">The sequence shown here is derived from an EMBL/GenBank/DDBJ whole genome shotgun (WGS) entry which is preliminary data.</text>
</comment>
<gene>
    <name evidence="4" type="ORF">HTZ77_28270</name>
</gene>
<dbReference type="Pfam" id="PF20177">
    <property type="entry name" value="DUF6542"/>
    <property type="match status" value="1"/>
</dbReference>
<feature type="transmembrane region" description="Helical" evidence="2">
    <location>
        <begin position="37"/>
        <end position="56"/>
    </location>
</feature>
<evidence type="ECO:0000256" key="2">
    <source>
        <dbReference type="SAM" id="Phobius"/>
    </source>
</evidence>
<keyword evidence="2" id="KW-0472">Membrane</keyword>
<feature type="domain" description="DUF6542" evidence="3">
    <location>
        <begin position="12"/>
        <end position="125"/>
    </location>
</feature>
<evidence type="ECO:0000259" key="3">
    <source>
        <dbReference type="Pfam" id="PF20177"/>
    </source>
</evidence>
<dbReference type="Proteomes" id="UP000586042">
    <property type="component" value="Unassembled WGS sequence"/>
</dbReference>
<proteinExistence type="predicted"/>
<feature type="transmembrane region" description="Helical" evidence="2">
    <location>
        <begin position="12"/>
        <end position="31"/>
    </location>
</feature>
<dbReference type="InterPro" id="IPR046672">
    <property type="entry name" value="DUF6542"/>
</dbReference>
<sequence length="173" mass="18305">MSEKGRRSGVKLTARGAIVLALAVTVAAYALAGPLDLPFLVGAVFVAASLVGVLLVNPRDLLSLVVTPPLVFFAATLVVEFVRALGSGKLAQSLAIGLYSSLSAGAPWLFAGSAVVLGVALRRGLRDNVRELREELRAGAETARPSRKQAYEPEPEGYFEPRVYGTPRTQTED</sequence>
<feature type="transmembrane region" description="Helical" evidence="2">
    <location>
        <begin position="61"/>
        <end position="82"/>
    </location>
</feature>
<protein>
    <recommendedName>
        <fullName evidence="3">DUF6542 domain-containing protein</fullName>
    </recommendedName>
</protein>
<keyword evidence="2" id="KW-0812">Transmembrane</keyword>
<feature type="transmembrane region" description="Helical" evidence="2">
    <location>
        <begin position="94"/>
        <end position="121"/>
    </location>
</feature>
<feature type="region of interest" description="Disordered" evidence="1">
    <location>
        <begin position="136"/>
        <end position="173"/>
    </location>
</feature>
<reference evidence="4 5" key="1">
    <citation type="submission" date="2020-06" db="EMBL/GenBank/DDBJ databases">
        <title>Nonomuraea sp. SMC257, a novel actinomycete isolated from soil.</title>
        <authorList>
            <person name="Chanama M."/>
        </authorList>
    </citation>
    <scope>NUCLEOTIDE SEQUENCE [LARGE SCALE GENOMIC DNA]</scope>
    <source>
        <strain evidence="4 5">SMC257</strain>
    </source>
</reference>
<organism evidence="4 5">
    <name type="scientific">Nonomuraea montanisoli</name>
    <dbReference type="NCBI Taxonomy" id="2741721"/>
    <lineage>
        <taxon>Bacteria</taxon>
        <taxon>Bacillati</taxon>
        <taxon>Actinomycetota</taxon>
        <taxon>Actinomycetes</taxon>
        <taxon>Streptosporangiales</taxon>
        <taxon>Streptosporangiaceae</taxon>
        <taxon>Nonomuraea</taxon>
    </lineage>
</organism>